<dbReference type="AlphaFoldDB" id="A0A397JF61"/>
<name>A0A397JF61_9GLOM</name>
<dbReference type="Proteomes" id="UP000266861">
    <property type="component" value="Unassembled WGS sequence"/>
</dbReference>
<accession>A0A397JF61</accession>
<gene>
    <name evidence="1" type="ORF">Glove_48g28</name>
</gene>
<dbReference type="EMBL" id="PQFF01000045">
    <property type="protein sequence ID" value="RHZ86661.1"/>
    <property type="molecule type" value="Genomic_DNA"/>
</dbReference>
<sequence>METTEETDRVLHVVMEKFSTHIYKNIWVKRCSEVKSWEIINGIKNKKKKKTGSIVVKNSASVSSTGVVNNDKMSRDKRLLKNICFNIVKKSLFSFIQNNINWTGLYKIGCSAGP</sequence>
<reference evidence="1 2" key="1">
    <citation type="submission" date="2018-08" db="EMBL/GenBank/DDBJ databases">
        <title>Genome and evolution of the arbuscular mycorrhizal fungus Diversispora epigaea (formerly Glomus versiforme) and its bacterial endosymbionts.</title>
        <authorList>
            <person name="Sun X."/>
            <person name="Fei Z."/>
            <person name="Harrison M."/>
        </authorList>
    </citation>
    <scope>NUCLEOTIDE SEQUENCE [LARGE SCALE GENOMIC DNA]</scope>
    <source>
        <strain evidence="1 2">IT104</strain>
    </source>
</reference>
<evidence type="ECO:0000313" key="2">
    <source>
        <dbReference type="Proteomes" id="UP000266861"/>
    </source>
</evidence>
<organism evidence="1 2">
    <name type="scientific">Diversispora epigaea</name>
    <dbReference type="NCBI Taxonomy" id="1348612"/>
    <lineage>
        <taxon>Eukaryota</taxon>
        <taxon>Fungi</taxon>
        <taxon>Fungi incertae sedis</taxon>
        <taxon>Mucoromycota</taxon>
        <taxon>Glomeromycotina</taxon>
        <taxon>Glomeromycetes</taxon>
        <taxon>Diversisporales</taxon>
        <taxon>Diversisporaceae</taxon>
        <taxon>Diversispora</taxon>
    </lineage>
</organism>
<proteinExistence type="predicted"/>
<keyword evidence="2" id="KW-1185">Reference proteome</keyword>
<evidence type="ECO:0000313" key="1">
    <source>
        <dbReference type="EMBL" id="RHZ86661.1"/>
    </source>
</evidence>
<comment type="caution">
    <text evidence="1">The sequence shown here is derived from an EMBL/GenBank/DDBJ whole genome shotgun (WGS) entry which is preliminary data.</text>
</comment>
<protein>
    <submittedName>
        <fullName evidence="1">Uncharacterized protein</fullName>
    </submittedName>
</protein>